<evidence type="ECO:0008006" key="5">
    <source>
        <dbReference type="Google" id="ProtNLM"/>
    </source>
</evidence>
<comment type="caution">
    <text evidence="3">The sequence shown here is derived from an EMBL/GenBank/DDBJ whole genome shotgun (WGS) entry which is preliminary data.</text>
</comment>
<evidence type="ECO:0000313" key="4">
    <source>
        <dbReference type="Proteomes" id="UP000438448"/>
    </source>
</evidence>
<reference evidence="3 4" key="1">
    <citation type="submission" date="2019-10" db="EMBL/GenBank/DDBJ databases">
        <title>Nocardia macrotermitis sp. nov. and Nocardia aurantia sp. nov., isolated from the gut of fungus growing-termite Macrotermes natalensis.</title>
        <authorList>
            <person name="Benndorf R."/>
            <person name="Schwitalla J."/>
            <person name="Martin K."/>
            <person name="De Beer W."/>
            <person name="Kaster A.-K."/>
            <person name="Vollmers J."/>
            <person name="Poulsen M."/>
            <person name="Beemelmanns C."/>
        </authorList>
    </citation>
    <scope>NUCLEOTIDE SEQUENCE [LARGE SCALE GENOMIC DNA]</scope>
    <source>
        <strain evidence="3 4">RB20</strain>
    </source>
</reference>
<dbReference type="InterPro" id="IPR004378">
    <property type="entry name" value="F420H2_quin_Rdtase"/>
</dbReference>
<dbReference type="RefSeq" id="WP_153411293.1">
    <property type="nucleotide sequence ID" value="NZ_WEGK01000007.1"/>
</dbReference>
<evidence type="ECO:0000256" key="1">
    <source>
        <dbReference type="ARBA" id="ARBA00008710"/>
    </source>
</evidence>
<dbReference type="NCBIfam" id="TIGR00026">
    <property type="entry name" value="hi_GC_TIGR00026"/>
    <property type="match status" value="1"/>
</dbReference>
<sequence>MSANDETGRGPRYVDPDRRRGRMYRAYAGLIGSGPVRWLMPRLFWKLDPYVMAATGERFGLPLVLPTAVLETRGAKTGAARRNPVLYFHDGQDVIVIALNGARPANPAWYHNLRRYPYVRLAGKPMRAHVIRDDDERERLWHKGSAVFGPYAKFRRIAAAAGRTIPVVRLAPVDQAVETVGGLDIFSSFDSEDHAGVHDGRTTP</sequence>
<dbReference type="PANTHER" id="PTHR39428:SF1">
    <property type="entry name" value="F420H(2)-DEPENDENT QUINONE REDUCTASE RV1261C"/>
    <property type="match status" value="1"/>
</dbReference>
<dbReference type="AlphaFoldDB" id="A0A7K0D5F1"/>
<dbReference type="Gene3D" id="2.30.110.10">
    <property type="entry name" value="Electron Transport, Fmn-binding Protein, Chain A"/>
    <property type="match status" value="1"/>
</dbReference>
<evidence type="ECO:0000256" key="2">
    <source>
        <dbReference type="ARBA" id="ARBA00049106"/>
    </source>
</evidence>
<dbReference type="GO" id="GO:0016491">
    <property type="term" value="F:oxidoreductase activity"/>
    <property type="evidence" value="ECO:0007669"/>
    <property type="project" value="InterPro"/>
</dbReference>
<dbReference type="GO" id="GO:0005886">
    <property type="term" value="C:plasma membrane"/>
    <property type="evidence" value="ECO:0007669"/>
    <property type="project" value="TreeGrafter"/>
</dbReference>
<name>A0A7K0D5F1_9NOCA</name>
<keyword evidence="4" id="KW-1185">Reference proteome</keyword>
<dbReference type="GO" id="GO:0070967">
    <property type="term" value="F:coenzyme F420 binding"/>
    <property type="evidence" value="ECO:0007669"/>
    <property type="project" value="TreeGrafter"/>
</dbReference>
<organism evidence="3 4">
    <name type="scientific">Nocardia macrotermitis</name>
    <dbReference type="NCBI Taxonomy" id="2585198"/>
    <lineage>
        <taxon>Bacteria</taxon>
        <taxon>Bacillati</taxon>
        <taxon>Actinomycetota</taxon>
        <taxon>Actinomycetes</taxon>
        <taxon>Mycobacteriales</taxon>
        <taxon>Nocardiaceae</taxon>
        <taxon>Nocardia</taxon>
    </lineage>
</organism>
<comment type="catalytic activity">
    <reaction evidence="2">
        <text>oxidized coenzyme F420-(gamma-L-Glu)(n) + a quinol + H(+) = reduced coenzyme F420-(gamma-L-Glu)(n) + a quinone</text>
        <dbReference type="Rhea" id="RHEA:39663"/>
        <dbReference type="Rhea" id="RHEA-COMP:12939"/>
        <dbReference type="Rhea" id="RHEA-COMP:14378"/>
        <dbReference type="ChEBI" id="CHEBI:15378"/>
        <dbReference type="ChEBI" id="CHEBI:24646"/>
        <dbReference type="ChEBI" id="CHEBI:132124"/>
        <dbReference type="ChEBI" id="CHEBI:133980"/>
        <dbReference type="ChEBI" id="CHEBI:139511"/>
    </reaction>
</comment>
<comment type="similarity">
    <text evidence="1">Belongs to the F420H(2)-dependent quinone reductase family.</text>
</comment>
<proteinExistence type="inferred from homology"/>
<dbReference type="InterPro" id="IPR012349">
    <property type="entry name" value="Split_barrel_FMN-bd"/>
</dbReference>
<protein>
    <recommendedName>
        <fullName evidence="5">Nitroreductase family deazaflavin-dependent oxidoreductase</fullName>
    </recommendedName>
</protein>
<dbReference type="PANTHER" id="PTHR39428">
    <property type="entry name" value="F420H(2)-DEPENDENT QUINONE REDUCTASE RV1261C"/>
    <property type="match status" value="1"/>
</dbReference>
<accession>A0A7K0D5F1</accession>
<evidence type="ECO:0000313" key="3">
    <source>
        <dbReference type="EMBL" id="MQY20532.1"/>
    </source>
</evidence>
<gene>
    <name evidence="3" type="ORF">NRB20_36370</name>
</gene>
<dbReference type="Proteomes" id="UP000438448">
    <property type="component" value="Unassembled WGS sequence"/>
</dbReference>
<dbReference type="OrthoDB" id="8225825at2"/>
<dbReference type="Pfam" id="PF04075">
    <property type="entry name" value="F420H2_quin_red"/>
    <property type="match status" value="1"/>
</dbReference>
<dbReference type="EMBL" id="WEGK01000007">
    <property type="protein sequence ID" value="MQY20532.1"/>
    <property type="molecule type" value="Genomic_DNA"/>
</dbReference>